<dbReference type="EMBL" id="DF974850">
    <property type="protein sequence ID" value="GAU50717.1"/>
    <property type="molecule type" value="Genomic_DNA"/>
</dbReference>
<dbReference type="GO" id="GO:0003677">
    <property type="term" value="F:DNA binding"/>
    <property type="evidence" value="ECO:0007669"/>
    <property type="project" value="UniProtKB-KW"/>
</dbReference>
<name>A0A2Z6PUG9_TRISU</name>
<organism evidence="5 6">
    <name type="scientific">Trifolium subterraneum</name>
    <name type="common">Subterranean clover</name>
    <dbReference type="NCBI Taxonomy" id="3900"/>
    <lineage>
        <taxon>Eukaryota</taxon>
        <taxon>Viridiplantae</taxon>
        <taxon>Streptophyta</taxon>
        <taxon>Embryophyta</taxon>
        <taxon>Tracheophyta</taxon>
        <taxon>Spermatophyta</taxon>
        <taxon>Magnoliopsida</taxon>
        <taxon>eudicotyledons</taxon>
        <taxon>Gunneridae</taxon>
        <taxon>Pentapetalae</taxon>
        <taxon>rosids</taxon>
        <taxon>fabids</taxon>
        <taxon>Fabales</taxon>
        <taxon>Fabaceae</taxon>
        <taxon>Papilionoideae</taxon>
        <taxon>50 kb inversion clade</taxon>
        <taxon>NPAAA clade</taxon>
        <taxon>Hologalegina</taxon>
        <taxon>IRL clade</taxon>
        <taxon>Trifolieae</taxon>
        <taxon>Trifolium</taxon>
    </lineage>
</organism>
<keyword evidence="2" id="KW-0238">DNA-binding</keyword>
<dbReference type="InterPro" id="IPR012295">
    <property type="entry name" value="TBP_dom_sf"/>
</dbReference>
<dbReference type="AlphaFoldDB" id="A0A2Z6PUG9"/>
<comment type="similarity">
    <text evidence="1">Belongs to the TBP family.</text>
</comment>
<accession>A0A2Z6PUG9</accession>
<dbReference type="Proteomes" id="UP000242715">
    <property type="component" value="Unassembled WGS sequence"/>
</dbReference>
<dbReference type="Pfam" id="PF00352">
    <property type="entry name" value="TBP"/>
    <property type="match status" value="1"/>
</dbReference>
<evidence type="ECO:0000256" key="2">
    <source>
        <dbReference type="ARBA" id="ARBA00023125"/>
    </source>
</evidence>
<dbReference type="SUPFAM" id="SSF55945">
    <property type="entry name" value="TATA-box binding protein-like"/>
    <property type="match status" value="2"/>
</dbReference>
<evidence type="ECO:0000256" key="3">
    <source>
        <dbReference type="ARBA" id="ARBA00023163"/>
    </source>
</evidence>
<feature type="compositionally biased region" description="Polar residues" evidence="4">
    <location>
        <begin position="1"/>
        <end position="12"/>
    </location>
</feature>
<gene>
    <name evidence="5" type="ORF">TSUD_123710</name>
</gene>
<evidence type="ECO:0000256" key="1">
    <source>
        <dbReference type="ARBA" id="ARBA00005560"/>
    </source>
</evidence>
<dbReference type="OrthoDB" id="1375504at2759"/>
<evidence type="ECO:0000313" key="5">
    <source>
        <dbReference type="EMBL" id="GAU50717.1"/>
    </source>
</evidence>
<protein>
    <recommendedName>
        <fullName evidence="7">TATA-box-binding protein</fullName>
    </recommendedName>
</protein>
<proteinExistence type="inferred from homology"/>
<keyword evidence="6" id="KW-1185">Reference proteome</keyword>
<evidence type="ECO:0008006" key="7">
    <source>
        <dbReference type="Google" id="ProtNLM"/>
    </source>
</evidence>
<dbReference type="PANTHER" id="PTHR10126">
    <property type="entry name" value="TATA-BOX BINDING PROTEIN"/>
    <property type="match status" value="1"/>
</dbReference>
<sequence>MDEQGIESSQSVKAHDSTSEPISGHKNYSPLKDEQGIESSQSLKPTIINIVSTVNLACKLDLQSIKLKAPTAEYNPQASLLIRHPSVSMRIRAPESKAQINSSGMMAFMTRVVLDSRDLQFYCNCSGTDRRDTTNVCTGARSESQSKLAASKYATIIRKMGFPAKFKDFKIQEIVGSCDVKFPIRLERLANAHAGCSSINLPRR</sequence>
<evidence type="ECO:0000313" key="6">
    <source>
        <dbReference type="Proteomes" id="UP000242715"/>
    </source>
</evidence>
<keyword evidence="3" id="KW-0804">Transcription</keyword>
<feature type="region of interest" description="Disordered" evidence="4">
    <location>
        <begin position="1"/>
        <end position="36"/>
    </location>
</feature>
<evidence type="ECO:0000256" key="4">
    <source>
        <dbReference type="SAM" id="MobiDB-lite"/>
    </source>
</evidence>
<reference evidence="6" key="1">
    <citation type="journal article" date="2017" name="Front. Plant Sci.">
        <title>Climate Clever Clovers: New Paradigm to Reduce the Environmental Footprint of Ruminants by Breeding Low Methanogenic Forages Utilizing Haplotype Variation.</title>
        <authorList>
            <person name="Kaur P."/>
            <person name="Appels R."/>
            <person name="Bayer P.E."/>
            <person name="Keeble-Gagnere G."/>
            <person name="Wang J."/>
            <person name="Hirakawa H."/>
            <person name="Shirasawa K."/>
            <person name="Vercoe P."/>
            <person name="Stefanova K."/>
            <person name="Durmic Z."/>
            <person name="Nichols P."/>
            <person name="Revell C."/>
            <person name="Isobe S.N."/>
            <person name="Edwards D."/>
            <person name="Erskine W."/>
        </authorList>
    </citation>
    <scope>NUCLEOTIDE SEQUENCE [LARGE SCALE GENOMIC DNA]</scope>
    <source>
        <strain evidence="6">cv. Daliak</strain>
    </source>
</reference>
<dbReference type="InterPro" id="IPR000814">
    <property type="entry name" value="TBP"/>
</dbReference>
<dbReference type="Gene3D" id="3.30.310.10">
    <property type="entry name" value="TATA-Binding Protein"/>
    <property type="match status" value="2"/>
</dbReference>
<dbReference type="GO" id="GO:0006352">
    <property type="term" value="P:DNA-templated transcription initiation"/>
    <property type="evidence" value="ECO:0007669"/>
    <property type="project" value="InterPro"/>
</dbReference>